<sequence length="774" mass="85084">MRERCKACAVLFRTALCFLLLACMPLPAAWAATAAGPELLEDVSIFEDTTAAMPLEAIVALPKSDRGGFVPATKARLNPGFSRSAWWVRLTLVNHDNVERPIVLALHDARVDRADFYSPRSGRWTLDAVFPITGIDANQAPPRYPMLNVTLHPGEKIPVIVRVTSRKTLQLEPMAFAQEAWQAKEIRAALWNFGFLGGLLALAWSALLIGFFSRNSAFYLLAGLTLSTALFEASIRGYTRAYLWPHAPEWSARSEILFVYLAIALFIAFILKIARGEKVRMPVQVIYLAILCLECIGMIGAAFGDLLVFTRFCLQLSVALGILNICIALLFSKRGTPTGRLLLVTVCFALFNLLIRTVEGLDALPSALSWLKSDIYPNPVIAIIGLATHLVVLAAWINHVGRQRTEARQRLEHWQLTEQDRLRDEVAKRTVALNEALGQAQTSMQQKIETLGYVSHDLRAPLSTINGYAKLLLDSATQSQAKLIQSIDRSIRYQLTLIDELLEYTKAELQPLGVSPSPVDLPDLLDDIAGYAIALCAQQNNQFIYRPLTPLPKTLEIDGIRLQQVLLNLLSNASKFTRSGVVTLTIKAHKQADGYRIGLEVADTGIGIDVTKKTDIFGAYQQVQAINGGTGLGLFIAQRIVKAMSGELLVSSKPGVGTSFAFEITAPALGHALIDVDDLPHPTQPRTEPARSRTPTLKPPAQDLDELAQFARNGRLTDVEDWISRFANVPGYASFLDEVQKCVDALDFAAIEALLGSTQDQVDLTSVDLDRILT</sequence>
<feature type="region of interest" description="Disordered" evidence="7">
    <location>
        <begin position="680"/>
        <end position="699"/>
    </location>
</feature>
<dbReference type="SUPFAM" id="SSF55874">
    <property type="entry name" value="ATPase domain of HSP90 chaperone/DNA topoisomerase II/histidine kinase"/>
    <property type="match status" value="1"/>
</dbReference>
<evidence type="ECO:0000313" key="11">
    <source>
        <dbReference type="EMBL" id="CAJ0819152.1"/>
    </source>
</evidence>
<evidence type="ECO:0000256" key="4">
    <source>
        <dbReference type="ARBA" id="ARBA00022679"/>
    </source>
</evidence>
<name>A0ABM9K823_9RALS</name>
<dbReference type="InterPro" id="IPR003661">
    <property type="entry name" value="HisK_dim/P_dom"/>
</dbReference>
<proteinExistence type="predicted"/>
<gene>
    <name evidence="11" type="primary">rcsC_13</name>
    <name evidence="11" type="ORF">LMG18101_03851</name>
</gene>
<keyword evidence="9" id="KW-0732">Signal</keyword>
<dbReference type="InterPro" id="IPR011623">
    <property type="entry name" value="7TMR_DISM_rcpt_extracell_dom1"/>
</dbReference>
<dbReference type="PANTHER" id="PTHR43711:SF26">
    <property type="entry name" value="SENSOR HISTIDINE KINASE RCSC"/>
    <property type="match status" value="1"/>
</dbReference>
<keyword evidence="5 11" id="KW-0418">Kinase</keyword>
<evidence type="ECO:0000259" key="10">
    <source>
        <dbReference type="PROSITE" id="PS50109"/>
    </source>
</evidence>
<feature type="transmembrane region" description="Helical" evidence="8">
    <location>
        <begin position="256"/>
        <end position="273"/>
    </location>
</feature>
<evidence type="ECO:0000256" key="8">
    <source>
        <dbReference type="SAM" id="Phobius"/>
    </source>
</evidence>
<evidence type="ECO:0000313" key="12">
    <source>
        <dbReference type="Proteomes" id="UP001189757"/>
    </source>
</evidence>
<feature type="transmembrane region" description="Helical" evidence="8">
    <location>
        <begin position="218"/>
        <end position="236"/>
    </location>
</feature>
<protein>
    <recommendedName>
        <fullName evidence="2">histidine kinase</fullName>
        <ecNumber evidence="2">2.7.13.3</ecNumber>
    </recommendedName>
</protein>
<comment type="catalytic activity">
    <reaction evidence="1">
        <text>ATP + protein L-histidine = ADP + protein N-phospho-L-histidine.</text>
        <dbReference type="EC" id="2.7.13.3"/>
    </reaction>
</comment>
<feature type="chain" id="PRO_5046412030" description="histidine kinase" evidence="9">
    <location>
        <begin position="29"/>
        <end position="774"/>
    </location>
</feature>
<evidence type="ECO:0000256" key="6">
    <source>
        <dbReference type="ARBA" id="ARBA00023012"/>
    </source>
</evidence>
<dbReference type="Pfam" id="PF02518">
    <property type="entry name" value="HATPase_c"/>
    <property type="match status" value="1"/>
</dbReference>
<dbReference type="Gene3D" id="1.10.287.130">
    <property type="match status" value="1"/>
</dbReference>
<keyword evidence="12" id="KW-1185">Reference proteome</keyword>
<keyword evidence="8" id="KW-0812">Transmembrane</keyword>
<feature type="transmembrane region" description="Helical" evidence="8">
    <location>
        <begin position="309"/>
        <end position="331"/>
    </location>
</feature>
<dbReference type="InterPro" id="IPR011622">
    <property type="entry name" value="7TMR_DISM_rcpt_extracell_dom2"/>
</dbReference>
<dbReference type="EMBL" id="CATZLL010000013">
    <property type="protein sequence ID" value="CAJ0819152.1"/>
    <property type="molecule type" value="Genomic_DNA"/>
</dbReference>
<feature type="domain" description="Histidine kinase" evidence="10">
    <location>
        <begin position="453"/>
        <end position="668"/>
    </location>
</feature>
<evidence type="ECO:0000256" key="7">
    <source>
        <dbReference type="SAM" id="MobiDB-lite"/>
    </source>
</evidence>
<feature type="signal peptide" evidence="9">
    <location>
        <begin position="1"/>
        <end position="28"/>
    </location>
</feature>
<dbReference type="Pfam" id="PF07695">
    <property type="entry name" value="7TMR-DISM_7TM"/>
    <property type="match status" value="1"/>
</dbReference>
<comment type="caution">
    <text evidence="11">The sequence shown here is derived from an EMBL/GenBank/DDBJ whole genome shotgun (WGS) entry which is preliminary data.</text>
</comment>
<dbReference type="PANTHER" id="PTHR43711">
    <property type="entry name" value="TWO-COMPONENT HISTIDINE KINASE"/>
    <property type="match status" value="1"/>
</dbReference>
<dbReference type="Gene3D" id="2.60.40.2380">
    <property type="match status" value="1"/>
</dbReference>
<dbReference type="EC" id="2.7.13.3" evidence="2"/>
<keyword evidence="8" id="KW-1133">Transmembrane helix</keyword>
<keyword evidence="8" id="KW-0472">Membrane</keyword>
<dbReference type="InterPro" id="IPR003594">
    <property type="entry name" value="HATPase_dom"/>
</dbReference>
<feature type="transmembrane region" description="Helical" evidence="8">
    <location>
        <begin position="189"/>
        <end position="211"/>
    </location>
</feature>
<evidence type="ECO:0000256" key="5">
    <source>
        <dbReference type="ARBA" id="ARBA00022777"/>
    </source>
</evidence>
<dbReference type="PRINTS" id="PR00344">
    <property type="entry name" value="BCTRLSENSOR"/>
</dbReference>
<dbReference type="SUPFAM" id="SSF47384">
    <property type="entry name" value="Homodimeric domain of signal transducing histidine kinase"/>
    <property type="match status" value="1"/>
</dbReference>
<dbReference type="SMART" id="SM00387">
    <property type="entry name" value="HATPase_c"/>
    <property type="match status" value="1"/>
</dbReference>
<evidence type="ECO:0000256" key="3">
    <source>
        <dbReference type="ARBA" id="ARBA00022553"/>
    </source>
</evidence>
<keyword evidence="6" id="KW-0902">Two-component regulatory system</keyword>
<reference evidence="11 12" key="1">
    <citation type="submission" date="2023-07" db="EMBL/GenBank/DDBJ databases">
        <authorList>
            <person name="Peeters C."/>
        </authorList>
    </citation>
    <scope>NUCLEOTIDE SEQUENCE [LARGE SCALE GENOMIC DNA]</scope>
    <source>
        <strain evidence="11 12">LMG 18101</strain>
    </source>
</reference>
<dbReference type="Proteomes" id="UP001189757">
    <property type="component" value="Unassembled WGS sequence"/>
</dbReference>
<dbReference type="InterPro" id="IPR050736">
    <property type="entry name" value="Sensor_HK_Regulatory"/>
</dbReference>
<dbReference type="Pfam" id="PF00512">
    <property type="entry name" value="HisKA"/>
    <property type="match status" value="1"/>
</dbReference>
<dbReference type="RefSeq" id="WP_430715457.1">
    <property type="nucleotide sequence ID" value="NZ_CATZLL010000013.1"/>
</dbReference>
<dbReference type="InterPro" id="IPR036890">
    <property type="entry name" value="HATPase_C_sf"/>
</dbReference>
<dbReference type="Pfam" id="PF07696">
    <property type="entry name" value="7TMR-DISMED2"/>
    <property type="match status" value="1"/>
</dbReference>
<dbReference type="PROSITE" id="PS50109">
    <property type="entry name" value="HIS_KIN"/>
    <property type="match status" value="1"/>
</dbReference>
<dbReference type="CDD" id="cd00082">
    <property type="entry name" value="HisKA"/>
    <property type="match status" value="1"/>
</dbReference>
<feature type="transmembrane region" description="Helical" evidence="8">
    <location>
        <begin position="375"/>
        <end position="397"/>
    </location>
</feature>
<dbReference type="InterPro" id="IPR004358">
    <property type="entry name" value="Sig_transdc_His_kin-like_C"/>
</dbReference>
<organism evidence="11 12">
    <name type="scientific">Ralstonia flaminis</name>
    <dbReference type="NCBI Taxonomy" id="3058597"/>
    <lineage>
        <taxon>Bacteria</taxon>
        <taxon>Pseudomonadati</taxon>
        <taxon>Pseudomonadota</taxon>
        <taxon>Betaproteobacteria</taxon>
        <taxon>Burkholderiales</taxon>
        <taxon>Burkholderiaceae</taxon>
        <taxon>Ralstonia</taxon>
    </lineage>
</organism>
<dbReference type="Gene3D" id="3.30.565.10">
    <property type="entry name" value="Histidine kinase-like ATPase, C-terminal domain"/>
    <property type="match status" value="1"/>
</dbReference>
<evidence type="ECO:0000256" key="9">
    <source>
        <dbReference type="SAM" id="SignalP"/>
    </source>
</evidence>
<accession>A0ABM9K823</accession>
<feature type="transmembrane region" description="Helical" evidence="8">
    <location>
        <begin position="285"/>
        <end position="303"/>
    </location>
</feature>
<dbReference type="InterPro" id="IPR036097">
    <property type="entry name" value="HisK_dim/P_sf"/>
</dbReference>
<dbReference type="InterPro" id="IPR005467">
    <property type="entry name" value="His_kinase_dom"/>
</dbReference>
<evidence type="ECO:0000256" key="2">
    <source>
        <dbReference type="ARBA" id="ARBA00012438"/>
    </source>
</evidence>
<keyword evidence="4 11" id="KW-0808">Transferase</keyword>
<keyword evidence="3" id="KW-0597">Phosphoprotein</keyword>
<evidence type="ECO:0000256" key="1">
    <source>
        <dbReference type="ARBA" id="ARBA00000085"/>
    </source>
</evidence>
<dbReference type="SMART" id="SM00388">
    <property type="entry name" value="HisKA"/>
    <property type="match status" value="1"/>
</dbReference>
<dbReference type="GO" id="GO:0004673">
    <property type="term" value="F:protein histidine kinase activity"/>
    <property type="evidence" value="ECO:0007669"/>
    <property type="project" value="UniProtKB-EC"/>
</dbReference>
<feature type="transmembrane region" description="Helical" evidence="8">
    <location>
        <begin position="338"/>
        <end position="355"/>
    </location>
</feature>